<accession>A0A5J6FL11</accession>
<feature type="domain" description="AAA+ ATPase" evidence="1">
    <location>
        <begin position="271"/>
        <end position="452"/>
    </location>
</feature>
<evidence type="ECO:0000259" key="1">
    <source>
        <dbReference type="SMART" id="SM00382"/>
    </source>
</evidence>
<dbReference type="SMART" id="SM00028">
    <property type="entry name" value="TPR"/>
    <property type="match status" value="10"/>
</dbReference>
<dbReference type="EMBL" id="CP023702">
    <property type="protein sequence ID" value="QEU76756.1"/>
    <property type="molecule type" value="Genomic_DNA"/>
</dbReference>
<dbReference type="SUPFAM" id="SSF52540">
    <property type="entry name" value="P-loop containing nucleoside triphosphate hydrolases"/>
    <property type="match status" value="1"/>
</dbReference>
<dbReference type="SUPFAM" id="SSF48452">
    <property type="entry name" value="TPR-like"/>
    <property type="match status" value="4"/>
</dbReference>
<proteinExistence type="predicted"/>
<dbReference type="PANTHER" id="PTHR19959:SF119">
    <property type="entry name" value="FUNGAL LIPASE-LIKE DOMAIN-CONTAINING PROTEIN"/>
    <property type="match status" value="1"/>
</dbReference>
<dbReference type="Proteomes" id="UP000326178">
    <property type="component" value="Chromosome"/>
</dbReference>
<organism evidence="2 3">
    <name type="scientific">Streptomyces nitrosporeus</name>
    <dbReference type="NCBI Taxonomy" id="28894"/>
    <lineage>
        <taxon>Bacteria</taxon>
        <taxon>Bacillati</taxon>
        <taxon>Actinomycetota</taxon>
        <taxon>Actinomycetes</taxon>
        <taxon>Kitasatosporales</taxon>
        <taxon>Streptomycetaceae</taxon>
        <taxon>Streptomyces</taxon>
    </lineage>
</organism>
<evidence type="ECO:0000313" key="2">
    <source>
        <dbReference type="EMBL" id="QEU76756.1"/>
    </source>
</evidence>
<sequence length="1640" mass="172321">MDEIAGLLEGLGYEARKVGGGNPSAARYSEESDAWCEGWLATGAGRPAVVLWSGHGVLADGALRLVLPDLELSGDPLMRGRQLARHGVDADELVGTAVATGADHVLVIIDTCYAGDAVARSVETALKRWETVSMPPGRTKWLGIMASCQRSETSDGSGPLLAAFAEVLRDGPGTTGYRSAWSGHNAFVGGADLLDALAGRWRGEGQTPVPATLGTGRPVFPNPRHRPGAPAGLVEHLVLAARGVGHREEGWFFTGRDRVLGEIAEWMGTDRPGLFLVTGPAGCGKSAVLGRVATLLDPVLRAEAEERGALREGDTDPGSGGGRTLAAVHLRGLTPLQAAAELARGLGLHEPRNADDFRGELRESALRPVLVLDGLDEVSAEHAQAMVEELVFPLSRTVPVLLGSRDRPFRNRLDAGETLPQALTRLIGADVTTADLEREPRTREDIGTYVFLRCAAAGVPEPRAREVAAAVSGRATALGGGFLFARLVTGTVLRDLGEKGRTGEGGPLSGLPGSIGAAFENELRSGPVRVREDGTALPSAARDLLTALAWSVGRGMPADGVWEAVAGALGGGAVYDGSDVDWLLSAYGRYVVEDAEDGRAVYRLYHREFVSHLMRRSGPGGADADRVVTRTLVDLAARRGPGGEDGPYLSRGLVLHAVRTGEPGIGMLRELAAGGTGGAPGLLAEALVHFSLVLSREGERDEALRHSREAASLYRGLAGSRPEEYRADLAGALNVLADRLADTGDRAEALATAREAVALNRALAGQHPAVFLLELAKSLNNLANHLSSSGDREGALAAVREAVETYRPLAEENRTALLPDFASILGTLASHLADTGDREGALAPAHEAVVLHRALAEQHPAAFLPNLAKSLNNLAGHRAETGDREGALAPAREAVDLYRTLAGQHPAAFLPDLAMALHNLARHLGDAGDREGALALVQEAVRILRALAERHPAAFLPDLAMSLHNLASHRAETGDREGALAPAREAVDLYRTLAGQHPAAFLPDLAMALHNLARHLAGADDGEDVLTPAREAVGLYRALAGQHPAAFLPGLAKSLTNLASHLSDAGEHAQALAISREAVGHHRALAERHPAAFLPDLAMSLHNLANHLAATGEREDVLAPAREAVRIRRALAEEHPAAFLPDLAASLDALAAHLAGSDDFEGALAPAREAVGLHRTLAGQRPATFLSDLAASLNALAAYLSGKGDREHALPPAREAVDLYRSLAEGRPAAFLPGLAMSLHDLATHLVRRGDREEALAPATEAVALYRTLTGQRPAVFLPDLVVSLSSLAGHLADAGDVASALQAYTAATEDLTAVQPEAGRVLALEHAVFLLRRPECPAEEGITRLAGLLGGSSAGRTGEPDLRAHTAIRAYVQENPRNRAVLDSVWQSTTGEPAPPWATLTPEVMNTVKEWLATPTWAASSAYWAEHAGVLSGPGAVVALTEYTLLSPRVAAGHLQLREQISSEGAEAAFRPLLVDERLSAWSRCASWEESERFLRADPGLLDAELPAYAPPLQAALLHVARTRDIATAYALARDPGALQEYTGAAVAAGDAEALRHVSVIEETVHADPLSSSVHAQAALVLAGTAGEAAPERLVPLVADAPAEVRNRLIAETATLSARYAPEHSALWARIIQTLAGAA</sequence>
<dbReference type="SMART" id="SM00382">
    <property type="entry name" value="AAA"/>
    <property type="match status" value="1"/>
</dbReference>
<dbReference type="Pfam" id="PF13374">
    <property type="entry name" value="TPR_10"/>
    <property type="match status" value="6"/>
</dbReference>
<keyword evidence="3" id="KW-1185">Reference proteome</keyword>
<dbReference type="InterPro" id="IPR027417">
    <property type="entry name" value="P-loop_NTPase"/>
</dbReference>
<dbReference type="InterPro" id="IPR019734">
    <property type="entry name" value="TPR_rpt"/>
</dbReference>
<dbReference type="InterPro" id="IPR011990">
    <property type="entry name" value="TPR-like_helical_dom_sf"/>
</dbReference>
<dbReference type="InterPro" id="IPR003593">
    <property type="entry name" value="AAA+_ATPase"/>
</dbReference>
<gene>
    <name evidence="2" type="ORF">CP967_25255</name>
</gene>
<dbReference type="Gene3D" id="1.25.40.10">
    <property type="entry name" value="Tetratricopeptide repeat domain"/>
    <property type="match status" value="4"/>
</dbReference>
<dbReference type="PANTHER" id="PTHR19959">
    <property type="entry name" value="KINESIN LIGHT CHAIN"/>
    <property type="match status" value="1"/>
</dbReference>
<protein>
    <submittedName>
        <fullName evidence="2">Tetratricopeptide repeat protein</fullName>
    </submittedName>
</protein>
<evidence type="ECO:0000313" key="3">
    <source>
        <dbReference type="Proteomes" id="UP000326178"/>
    </source>
</evidence>
<dbReference type="OrthoDB" id="4571976at2"/>
<dbReference type="KEGG" id="snk:CP967_25255"/>
<reference evidence="2 3" key="1">
    <citation type="submission" date="2017-09" db="EMBL/GenBank/DDBJ databases">
        <authorList>
            <person name="Lee N."/>
            <person name="Cho B.-K."/>
        </authorList>
    </citation>
    <scope>NUCLEOTIDE SEQUENCE [LARGE SCALE GENOMIC DNA]</scope>
    <source>
        <strain evidence="2 3">ATCC 12769</strain>
    </source>
</reference>
<name>A0A5J6FL11_9ACTN</name>